<accession>A0A220TZV1</accession>
<gene>
    <name evidence="1" type="ORF">CFK37_03520</name>
</gene>
<proteinExistence type="predicted"/>
<keyword evidence="2" id="KW-1185">Reference proteome</keyword>
<dbReference type="EMBL" id="CP022315">
    <property type="protein sequence ID" value="ASK61312.1"/>
    <property type="molecule type" value="Genomic_DNA"/>
</dbReference>
<dbReference type="OrthoDB" id="9959505at2"/>
<dbReference type="KEGG" id="vil:CFK37_03520"/>
<organism evidence="1 2">
    <name type="scientific">Virgibacillus phasianinus</name>
    <dbReference type="NCBI Taxonomy" id="2017483"/>
    <lineage>
        <taxon>Bacteria</taxon>
        <taxon>Bacillati</taxon>
        <taxon>Bacillota</taxon>
        <taxon>Bacilli</taxon>
        <taxon>Bacillales</taxon>
        <taxon>Bacillaceae</taxon>
        <taxon>Virgibacillus</taxon>
    </lineage>
</organism>
<evidence type="ECO:0000313" key="2">
    <source>
        <dbReference type="Proteomes" id="UP000198312"/>
    </source>
</evidence>
<dbReference type="Proteomes" id="UP000198312">
    <property type="component" value="Chromosome"/>
</dbReference>
<evidence type="ECO:0000313" key="1">
    <source>
        <dbReference type="EMBL" id="ASK61312.1"/>
    </source>
</evidence>
<dbReference type="AlphaFoldDB" id="A0A220TZV1"/>
<dbReference type="RefSeq" id="WP_089060590.1">
    <property type="nucleotide sequence ID" value="NZ_CP022315.1"/>
</dbReference>
<sequence length="65" mass="8108">MYYQYPYYCSNYTGRTETNMSMMETEEMRQIMMAHMDLTQQIKQKVDMIDKRLIKMEEVMKMKMR</sequence>
<protein>
    <submittedName>
        <fullName evidence="1">Uncharacterized protein</fullName>
    </submittedName>
</protein>
<name>A0A220TZV1_9BACI</name>
<reference evidence="1 2" key="1">
    <citation type="submission" date="2017-07" db="EMBL/GenBank/DDBJ databases">
        <title>Virgibacillus sp. LM2416.</title>
        <authorList>
            <person name="Tak E.J."/>
            <person name="Bae J.-W."/>
        </authorList>
    </citation>
    <scope>NUCLEOTIDE SEQUENCE [LARGE SCALE GENOMIC DNA]</scope>
    <source>
        <strain evidence="1 2">LM2416</strain>
    </source>
</reference>